<reference evidence="2" key="3">
    <citation type="submission" date="2015-06" db="UniProtKB">
        <authorList>
            <consortium name="EnsemblPlants"/>
        </authorList>
    </citation>
    <scope>IDENTIFICATION</scope>
    <source>
        <strain evidence="2">cv. Jemalong A17</strain>
    </source>
</reference>
<dbReference type="EMBL" id="KL402859">
    <property type="protein sequence ID" value="KEH16614.1"/>
    <property type="molecule type" value="Genomic_DNA"/>
</dbReference>
<dbReference type="AlphaFoldDB" id="G7ZX42"/>
<evidence type="ECO:0000313" key="2">
    <source>
        <dbReference type="EnsemblPlants" id="KEH16614"/>
    </source>
</evidence>
<keyword evidence="3" id="KW-1185">Reference proteome</keyword>
<organism evidence="1 3">
    <name type="scientific">Medicago truncatula</name>
    <name type="common">Barrel medic</name>
    <name type="synonym">Medicago tribuloides</name>
    <dbReference type="NCBI Taxonomy" id="3880"/>
    <lineage>
        <taxon>Eukaryota</taxon>
        <taxon>Viridiplantae</taxon>
        <taxon>Streptophyta</taxon>
        <taxon>Embryophyta</taxon>
        <taxon>Tracheophyta</taxon>
        <taxon>Spermatophyta</taxon>
        <taxon>Magnoliopsida</taxon>
        <taxon>eudicotyledons</taxon>
        <taxon>Gunneridae</taxon>
        <taxon>Pentapetalae</taxon>
        <taxon>rosids</taxon>
        <taxon>fabids</taxon>
        <taxon>Fabales</taxon>
        <taxon>Fabaceae</taxon>
        <taxon>Papilionoideae</taxon>
        <taxon>50 kb inversion clade</taxon>
        <taxon>NPAAA clade</taxon>
        <taxon>Hologalegina</taxon>
        <taxon>IRL clade</taxon>
        <taxon>Trifolieae</taxon>
        <taxon>Medicago</taxon>
    </lineage>
</organism>
<accession>G7ZX42</accession>
<dbReference type="PaxDb" id="3880-AES83780"/>
<proteinExistence type="predicted"/>
<dbReference type="HOGENOM" id="CLU_2964418_0_0_1"/>
<protein>
    <submittedName>
        <fullName evidence="1 2">Uncharacterized protein</fullName>
    </submittedName>
</protein>
<evidence type="ECO:0000313" key="3">
    <source>
        <dbReference type="Proteomes" id="UP000002051"/>
    </source>
</evidence>
<name>G7ZX42_MEDTR</name>
<gene>
    <name evidence="1" type="ORF">MTR_0134s0040</name>
</gene>
<reference evidence="1 3" key="2">
    <citation type="journal article" date="2014" name="BMC Genomics">
        <title>An improved genome release (version Mt4.0) for the model legume Medicago truncatula.</title>
        <authorList>
            <person name="Tang H."/>
            <person name="Krishnakumar V."/>
            <person name="Bidwell S."/>
            <person name="Rosen B."/>
            <person name="Chan A."/>
            <person name="Zhou S."/>
            <person name="Gentzbittel L."/>
            <person name="Childs K.L."/>
            <person name="Yandell M."/>
            <person name="Gundlach H."/>
            <person name="Mayer K.F."/>
            <person name="Schwartz D.C."/>
            <person name="Town C.D."/>
        </authorList>
    </citation>
    <scope>GENOME REANNOTATION</scope>
    <source>
        <strain evidence="1">A17</strain>
        <strain evidence="2 3">cv. Jemalong A17</strain>
    </source>
</reference>
<dbReference type="Proteomes" id="UP000002051">
    <property type="component" value="Unassembled WGS sequence"/>
</dbReference>
<sequence>MSVLRFIDGRTYMNLGLHCLEKSWKANLSPIMEILDHRVIIMFHVQPALGGIDLFNRDL</sequence>
<dbReference type="EnsemblPlants" id="KEH16614">
    <property type="protein sequence ID" value="KEH16614"/>
    <property type="gene ID" value="MTR_0134s0040"/>
</dbReference>
<evidence type="ECO:0000313" key="1">
    <source>
        <dbReference type="EMBL" id="KEH16614.1"/>
    </source>
</evidence>
<reference evidence="1 3" key="1">
    <citation type="journal article" date="2011" name="Nature">
        <title>The Medicago genome provides insight into the evolution of rhizobial symbioses.</title>
        <authorList>
            <person name="Young N.D."/>
            <person name="Debelle F."/>
            <person name="Oldroyd G.E."/>
            <person name="Geurts R."/>
            <person name="Cannon S.B."/>
            <person name="Udvardi M.K."/>
            <person name="Benedito V.A."/>
            <person name="Mayer K.F."/>
            <person name="Gouzy J."/>
            <person name="Schoof H."/>
            <person name="Van de Peer Y."/>
            <person name="Proost S."/>
            <person name="Cook D.R."/>
            <person name="Meyers B.C."/>
            <person name="Spannagl M."/>
            <person name="Cheung F."/>
            <person name="De Mita S."/>
            <person name="Krishnakumar V."/>
            <person name="Gundlach H."/>
            <person name="Zhou S."/>
            <person name="Mudge J."/>
            <person name="Bharti A.K."/>
            <person name="Murray J.D."/>
            <person name="Naoumkina M.A."/>
            <person name="Rosen B."/>
            <person name="Silverstein K.A."/>
            <person name="Tang H."/>
            <person name="Rombauts S."/>
            <person name="Zhao P.X."/>
            <person name="Zhou P."/>
            <person name="Barbe V."/>
            <person name="Bardou P."/>
            <person name="Bechner M."/>
            <person name="Bellec A."/>
            <person name="Berger A."/>
            <person name="Berges H."/>
            <person name="Bidwell S."/>
            <person name="Bisseling T."/>
            <person name="Choisne N."/>
            <person name="Couloux A."/>
            <person name="Denny R."/>
            <person name="Deshpande S."/>
            <person name="Dai X."/>
            <person name="Doyle J.J."/>
            <person name="Dudez A.M."/>
            <person name="Farmer A.D."/>
            <person name="Fouteau S."/>
            <person name="Franken C."/>
            <person name="Gibelin C."/>
            <person name="Gish J."/>
            <person name="Goldstein S."/>
            <person name="Gonzalez A.J."/>
            <person name="Green P.J."/>
            <person name="Hallab A."/>
            <person name="Hartog M."/>
            <person name="Hua A."/>
            <person name="Humphray S.J."/>
            <person name="Jeong D.H."/>
            <person name="Jing Y."/>
            <person name="Jocker A."/>
            <person name="Kenton S.M."/>
            <person name="Kim D.J."/>
            <person name="Klee K."/>
            <person name="Lai H."/>
            <person name="Lang C."/>
            <person name="Lin S."/>
            <person name="Macmil S.L."/>
            <person name="Magdelenat G."/>
            <person name="Matthews L."/>
            <person name="McCorrison J."/>
            <person name="Monaghan E.L."/>
            <person name="Mun J.H."/>
            <person name="Najar F.Z."/>
            <person name="Nicholson C."/>
            <person name="Noirot C."/>
            <person name="O'Bleness M."/>
            <person name="Paule C.R."/>
            <person name="Poulain J."/>
            <person name="Prion F."/>
            <person name="Qin B."/>
            <person name="Qu C."/>
            <person name="Retzel E.F."/>
            <person name="Riddle C."/>
            <person name="Sallet E."/>
            <person name="Samain S."/>
            <person name="Samson N."/>
            <person name="Sanders I."/>
            <person name="Saurat O."/>
            <person name="Scarpelli C."/>
            <person name="Schiex T."/>
            <person name="Segurens B."/>
            <person name="Severin A.J."/>
            <person name="Sherrier D.J."/>
            <person name="Shi R."/>
            <person name="Sims S."/>
            <person name="Singer S.R."/>
            <person name="Sinharoy S."/>
            <person name="Sterck L."/>
            <person name="Viollet A."/>
            <person name="Wang B.B."/>
            <person name="Wang K."/>
            <person name="Wang M."/>
            <person name="Wang X."/>
            <person name="Warfsmann J."/>
            <person name="Weissenbach J."/>
            <person name="White D.D."/>
            <person name="White J.D."/>
            <person name="Wiley G.B."/>
            <person name="Wincker P."/>
            <person name="Xing Y."/>
            <person name="Yang L."/>
            <person name="Yao Z."/>
            <person name="Ying F."/>
            <person name="Zhai J."/>
            <person name="Zhou L."/>
            <person name="Zuber A."/>
            <person name="Denarie J."/>
            <person name="Dixon R.A."/>
            <person name="May G.D."/>
            <person name="Schwartz D.C."/>
            <person name="Rogers J."/>
            <person name="Quetier F."/>
            <person name="Town C.D."/>
            <person name="Roe B.A."/>
        </authorList>
    </citation>
    <scope>NUCLEOTIDE SEQUENCE [LARGE SCALE GENOMIC DNA]</scope>
    <source>
        <strain evidence="1">A17</strain>
        <strain evidence="2 3">cv. Jemalong A17</strain>
    </source>
</reference>